<evidence type="ECO:0000256" key="2">
    <source>
        <dbReference type="SAM" id="Phobius"/>
    </source>
</evidence>
<name>A0AAN7YR56_9MYCE</name>
<reference evidence="4 5" key="1">
    <citation type="submission" date="2023-11" db="EMBL/GenBank/DDBJ databases">
        <title>Dfirmibasis_genome.</title>
        <authorList>
            <person name="Edelbroek B."/>
            <person name="Kjellin J."/>
            <person name="Jerlstrom-Hultqvist J."/>
            <person name="Soderbom F."/>
        </authorList>
    </citation>
    <scope>NUCLEOTIDE SEQUENCE [LARGE SCALE GENOMIC DNA]</scope>
    <source>
        <strain evidence="4 5">TNS-C-14</strain>
    </source>
</reference>
<comment type="caution">
    <text evidence="4">The sequence shown here is derived from an EMBL/GenBank/DDBJ whole genome shotgun (WGS) entry which is preliminary data.</text>
</comment>
<dbReference type="SMART" id="SM00240">
    <property type="entry name" value="FHA"/>
    <property type="match status" value="1"/>
</dbReference>
<feature type="transmembrane region" description="Helical" evidence="2">
    <location>
        <begin position="6"/>
        <end position="27"/>
    </location>
</feature>
<dbReference type="Pfam" id="PF00498">
    <property type="entry name" value="FHA"/>
    <property type="match status" value="1"/>
</dbReference>
<keyword evidence="2" id="KW-0812">Transmembrane</keyword>
<dbReference type="EMBL" id="JAVFKY010000002">
    <property type="protein sequence ID" value="KAK5581029.1"/>
    <property type="molecule type" value="Genomic_DNA"/>
</dbReference>
<keyword evidence="5" id="KW-1185">Reference proteome</keyword>
<dbReference type="PROSITE" id="PS50006">
    <property type="entry name" value="FHA_DOMAIN"/>
    <property type="match status" value="1"/>
</dbReference>
<accession>A0AAN7YR56</accession>
<dbReference type="Gene3D" id="2.60.200.20">
    <property type="match status" value="1"/>
</dbReference>
<dbReference type="InterPro" id="IPR000253">
    <property type="entry name" value="FHA_dom"/>
</dbReference>
<dbReference type="CDD" id="cd00060">
    <property type="entry name" value="FHA"/>
    <property type="match status" value="1"/>
</dbReference>
<feature type="region of interest" description="Disordered" evidence="1">
    <location>
        <begin position="208"/>
        <end position="253"/>
    </location>
</feature>
<protein>
    <recommendedName>
        <fullName evidence="3">FHA domain-containing protein</fullName>
    </recommendedName>
</protein>
<organism evidence="4 5">
    <name type="scientific">Dictyostelium firmibasis</name>
    <dbReference type="NCBI Taxonomy" id="79012"/>
    <lineage>
        <taxon>Eukaryota</taxon>
        <taxon>Amoebozoa</taxon>
        <taxon>Evosea</taxon>
        <taxon>Eumycetozoa</taxon>
        <taxon>Dictyostelia</taxon>
        <taxon>Dictyosteliales</taxon>
        <taxon>Dictyosteliaceae</taxon>
        <taxon>Dictyostelium</taxon>
    </lineage>
</organism>
<dbReference type="SUPFAM" id="SSF49879">
    <property type="entry name" value="SMAD/FHA domain"/>
    <property type="match status" value="1"/>
</dbReference>
<feature type="compositionally biased region" description="Low complexity" evidence="1">
    <location>
        <begin position="211"/>
        <end position="221"/>
    </location>
</feature>
<evidence type="ECO:0000259" key="3">
    <source>
        <dbReference type="PROSITE" id="PS50006"/>
    </source>
</evidence>
<keyword evidence="2" id="KW-1133">Transmembrane helix</keyword>
<keyword evidence="2" id="KW-0472">Membrane</keyword>
<dbReference type="InterPro" id="IPR008984">
    <property type="entry name" value="SMAD_FHA_dom_sf"/>
</dbReference>
<dbReference type="AlphaFoldDB" id="A0AAN7YR56"/>
<sequence length="375" mass="43674">MQKFDAFLVYSYLPLLPIVYNPFIYLYDKNITLGRGKKADVEFFSKSTSRDHSSITVVVNETGEKEYFIEDSDTLNGTFINSIKIESKTKLSHNDRIRFGSASSEIRYTFKLNSKLSIENINIFKFLKSLETDKEKLKSHPLSKLFTPLLIASSSSKSNNEDDDLILLEKDNKVNTSINNNNSVIKKNNSEYEKTKLIDSGSTLNKSTIKKPITTNATKSTTNKKRKHEEVREKDQEEDNEEDVVQEKDKEEEKHEIFEKDSLVQYKLTDNSCEIGTVVSFSKYKNSYLVQSESNKKYKINNGEIEKAWVKKLEFENVKTKSRVRVFYNEKWYRGIILEKRCNPPGGRLKYEYFVRFIDIKQPHIWIGGSKIFKE</sequence>
<proteinExistence type="predicted"/>
<evidence type="ECO:0000313" key="4">
    <source>
        <dbReference type="EMBL" id="KAK5581029.1"/>
    </source>
</evidence>
<feature type="domain" description="FHA" evidence="3">
    <location>
        <begin position="31"/>
        <end position="85"/>
    </location>
</feature>
<gene>
    <name evidence="4" type="ORF">RB653_001057</name>
</gene>
<dbReference type="Proteomes" id="UP001344447">
    <property type="component" value="Unassembled WGS sequence"/>
</dbReference>
<evidence type="ECO:0000256" key="1">
    <source>
        <dbReference type="SAM" id="MobiDB-lite"/>
    </source>
</evidence>
<evidence type="ECO:0000313" key="5">
    <source>
        <dbReference type="Proteomes" id="UP001344447"/>
    </source>
</evidence>